<organism evidence="1">
    <name type="scientific">viral metagenome</name>
    <dbReference type="NCBI Taxonomy" id="1070528"/>
    <lineage>
        <taxon>unclassified sequences</taxon>
        <taxon>metagenomes</taxon>
        <taxon>organismal metagenomes</taxon>
    </lineage>
</organism>
<protein>
    <submittedName>
        <fullName evidence="1">Uncharacterized protein</fullName>
    </submittedName>
</protein>
<reference evidence="1" key="1">
    <citation type="journal article" date="2020" name="Nature">
        <title>Giant virus diversity and host interactions through global metagenomics.</title>
        <authorList>
            <person name="Schulz F."/>
            <person name="Roux S."/>
            <person name="Paez-Espino D."/>
            <person name="Jungbluth S."/>
            <person name="Walsh D.A."/>
            <person name="Denef V.J."/>
            <person name="McMahon K.D."/>
            <person name="Konstantinidis K.T."/>
            <person name="Eloe-Fadrosh E.A."/>
            <person name="Kyrpides N.C."/>
            <person name="Woyke T."/>
        </authorList>
    </citation>
    <scope>NUCLEOTIDE SEQUENCE</scope>
    <source>
        <strain evidence="1">GVMAG-M-3300023179-150</strain>
    </source>
</reference>
<accession>A0A6C0E8W4</accession>
<dbReference type="EMBL" id="MN739753">
    <property type="protein sequence ID" value="QHT25010.1"/>
    <property type="molecule type" value="Genomic_DNA"/>
</dbReference>
<dbReference type="AlphaFoldDB" id="A0A6C0E8W4"/>
<name>A0A6C0E8W4_9ZZZZ</name>
<evidence type="ECO:0000313" key="1">
    <source>
        <dbReference type="EMBL" id="QHT25010.1"/>
    </source>
</evidence>
<sequence length="234" mass="27669">MHRFNGFGLGVYGGRTLENGDVEMAHGQIYSIKMENNRDTVAEGILKVEGKVIGSFLLYPHHKIEIERPVDLNKKFTFYKLNRLDGSRYSPYSSRHNGLIEAIFTPTLPSTSRSTRFTNELQSTYHNDTDGITAFTHPSYQQFSRYHKYIFDTVDKTILDLKLVAKPDMDYYKCHRTNYYEHPIYAHPYIWYDNPTPLYEDIFDEFDEYDEPYRKPCPCKDKYERCRHCCKCIC</sequence>
<proteinExistence type="predicted"/>